<feature type="domain" description="Kinesin motor" evidence="4">
    <location>
        <begin position="6"/>
        <end position="213"/>
    </location>
</feature>
<dbReference type="GO" id="GO:0008017">
    <property type="term" value="F:microtubule binding"/>
    <property type="evidence" value="ECO:0007669"/>
    <property type="project" value="InterPro"/>
</dbReference>
<keyword evidence="6" id="KW-1185">Reference proteome</keyword>
<feature type="binding site" evidence="3">
    <location>
        <begin position="90"/>
        <end position="97"/>
    </location>
    <ligand>
        <name>ATP</name>
        <dbReference type="ChEBI" id="CHEBI:30616"/>
    </ligand>
</feature>
<proteinExistence type="inferred from homology"/>
<dbReference type="Proteomes" id="UP001190700">
    <property type="component" value="Unassembled WGS sequence"/>
</dbReference>
<dbReference type="InterPro" id="IPR001752">
    <property type="entry name" value="Kinesin_motor_dom"/>
</dbReference>
<dbReference type="GO" id="GO:0007018">
    <property type="term" value="P:microtubule-based movement"/>
    <property type="evidence" value="ECO:0007669"/>
    <property type="project" value="InterPro"/>
</dbReference>
<evidence type="ECO:0000256" key="1">
    <source>
        <dbReference type="ARBA" id="ARBA00023054"/>
    </source>
</evidence>
<dbReference type="InterPro" id="IPR027417">
    <property type="entry name" value="P-loop_NTPase"/>
</dbReference>
<keyword evidence="1" id="KW-0175">Coiled coil</keyword>
<comment type="similarity">
    <text evidence="3">Belongs to the TRAFAC class myosin-kinesin ATPase superfamily. Kinesin family.</text>
</comment>
<evidence type="ECO:0000313" key="6">
    <source>
        <dbReference type="Proteomes" id="UP001190700"/>
    </source>
</evidence>
<dbReference type="Pfam" id="PF00225">
    <property type="entry name" value="Kinesin"/>
    <property type="match status" value="1"/>
</dbReference>
<organism evidence="5 6">
    <name type="scientific">Cymbomonas tetramitiformis</name>
    <dbReference type="NCBI Taxonomy" id="36881"/>
    <lineage>
        <taxon>Eukaryota</taxon>
        <taxon>Viridiplantae</taxon>
        <taxon>Chlorophyta</taxon>
        <taxon>Pyramimonadophyceae</taxon>
        <taxon>Pyramimonadales</taxon>
        <taxon>Pyramimonadaceae</taxon>
        <taxon>Cymbomonas</taxon>
    </lineage>
</organism>
<protein>
    <recommendedName>
        <fullName evidence="4">Kinesin motor domain-containing protein</fullName>
    </recommendedName>
</protein>
<name>A0AAE0EZT0_9CHLO</name>
<dbReference type="PANTHER" id="PTHR47968:SF75">
    <property type="entry name" value="CENTROMERE-ASSOCIATED PROTEIN E"/>
    <property type="match status" value="1"/>
</dbReference>
<dbReference type="InterPro" id="IPR027640">
    <property type="entry name" value="Kinesin-like_fam"/>
</dbReference>
<dbReference type="GO" id="GO:0005524">
    <property type="term" value="F:ATP binding"/>
    <property type="evidence" value="ECO:0007669"/>
    <property type="project" value="UniProtKB-UniRule"/>
</dbReference>
<dbReference type="PANTHER" id="PTHR47968">
    <property type="entry name" value="CENTROMERE PROTEIN E"/>
    <property type="match status" value="1"/>
</dbReference>
<sequence length="213" mass="23528">MSEPNSISVCVRVRPLNEKEKKTQQTEIIKLVGNAVQTPAVSSGSVTPGIFAFDRVFGVNSETAELYSATCAKLTASAVQGFNGTIFAYGQTSSGKTHTIRGTEQCPGVLPLAILDMFEQVKLNVDRKFLIRVCYIEIYNEDIKDLLTDKAELLKVRRTQDENFEVVGLTEHVVVSPDEAKAVCYLQRAETSGYLRMALTLCCRYGASTLWCQ</sequence>
<keyword evidence="3" id="KW-0547">Nucleotide-binding</keyword>
<dbReference type="SMART" id="SM00129">
    <property type="entry name" value="KISc"/>
    <property type="match status" value="1"/>
</dbReference>
<evidence type="ECO:0000256" key="2">
    <source>
        <dbReference type="ARBA" id="ARBA00023175"/>
    </source>
</evidence>
<comment type="caution">
    <text evidence="5">The sequence shown here is derived from an EMBL/GenBank/DDBJ whole genome shotgun (WGS) entry which is preliminary data.</text>
</comment>
<dbReference type="PROSITE" id="PS50067">
    <property type="entry name" value="KINESIN_MOTOR_2"/>
    <property type="match status" value="1"/>
</dbReference>
<reference evidence="5 6" key="1">
    <citation type="journal article" date="2015" name="Genome Biol. Evol.">
        <title>Comparative Genomics of a Bacterivorous Green Alga Reveals Evolutionary Causalities and Consequences of Phago-Mixotrophic Mode of Nutrition.</title>
        <authorList>
            <person name="Burns J.A."/>
            <person name="Paasch A."/>
            <person name="Narechania A."/>
            <person name="Kim E."/>
        </authorList>
    </citation>
    <scope>NUCLEOTIDE SEQUENCE [LARGE SCALE GENOMIC DNA]</scope>
    <source>
        <strain evidence="5 6">PLY_AMNH</strain>
    </source>
</reference>
<keyword evidence="2 3" id="KW-0505">Motor protein</keyword>
<dbReference type="EMBL" id="LGRX02031023">
    <property type="protein sequence ID" value="KAK3245095.1"/>
    <property type="molecule type" value="Genomic_DNA"/>
</dbReference>
<gene>
    <name evidence="5" type="ORF">CYMTET_45320</name>
</gene>
<dbReference type="Gene3D" id="3.40.850.10">
    <property type="entry name" value="Kinesin motor domain"/>
    <property type="match status" value="1"/>
</dbReference>
<evidence type="ECO:0000259" key="4">
    <source>
        <dbReference type="PROSITE" id="PS50067"/>
    </source>
</evidence>
<accession>A0AAE0EZT0</accession>
<evidence type="ECO:0000256" key="3">
    <source>
        <dbReference type="PROSITE-ProRule" id="PRU00283"/>
    </source>
</evidence>
<dbReference type="AlphaFoldDB" id="A0AAE0EZT0"/>
<dbReference type="InterPro" id="IPR036961">
    <property type="entry name" value="Kinesin_motor_dom_sf"/>
</dbReference>
<dbReference type="GO" id="GO:0003777">
    <property type="term" value="F:microtubule motor activity"/>
    <property type="evidence" value="ECO:0007669"/>
    <property type="project" value="InterPro"/>
</dbReference>
<keyword evidence="3" id="KW-0067">ATP-binding</keyword>
<evidence type="ECO:0000313" key="5">
    <source>
        <dbReference type="EMBL" id="KAK3245095.1"/>
    </source>
</evidence>
<dbReference type="SUPFAM" id="SSF52540">
    <property type="entry name" value="P-loop containing nucleoside triphosphate hydrolases"/>
    <property type="match status" value="1"/>
</dbReference>